<feature type="region of interest" description="Disordered" evidence="1">
    <location>
        <begin position="112"/>
        <end position="149"/>
    </location>
</feature>
<reference evidence="2 3" key="1">
    <citation type="submission" date="2019-07" db="EMBL/GenBank/DDBJ databases">
        <title>Whole genome shotgun sequence of Cellulomonas aerilata NBRC 106308.</title>
        <authorList>
            <person name="Hosoyama A."/>
            <person name="Uohara A."/>
            <person name="Ohji S."/>
            <person name="Ichikawa N."/>
        </authorList>
    </citation>
    <scope>NUCLEOTIDE SEQUENCE [LARGE SCALE GENOMIC DNA]</scope>
    <source>
        <strain evidence="2 3">NBRC 106308</strain>
    </source>
</reference>
<gene>
    <name evidence="2" type="ORF">CAE01nite_10090</name>
</gene>
<organism evidence="2 3">
    <name type="scientific">Cellulomonas aerilata</name>
    <dbReference type="NCBI Taxonomy" id="515326"/>
    <lineage>
        <taxon>Bacteria</taxon>
        <taxon>Bacillati</taxon>
        <taxon>Actinomycetota</taxon>
        <taxon>Actinomycetes</taxon>
        <taxon>Micrococcales</taxon>
        <taxon>Cellulomonadaceae</taxon>
        <taxon>Cellulomonas</taxon>
    </lineage>
</organism>
<dbReference type="NCBIfam" id="TIGR02242">
    <property type="entry name" value="tail_TIGR02242"/>
    <property type="match status" value="1"/>
</dbReference>
<dbReference type="InterPro" id="IPR006521">
    <property type="entry name" value="Tail_protein_I"/>
</dbReference>
<dbReference type="InterPro" id="IPR011748">
    <property type="entry name" value="Unchr_phage_tail-like"/>
</dbReference>
<accession>A0A512D9X3</accession>
<evidence type="ECO:0000313" key="2">
    <source>
        <dbReference type="EMBL" id="GEO33284.1"/>
    </source>
</evidence>
<keyword evidence="3" id="KW-1185">Reference proteome</keyword>
<proteinExistence type="predicted"/>
<comment type="caution">
    <text evidence="2">The sequence shown here is derived from an EMBL/GenBank/DDBJ whole genome shotgun (WGS) entry which is preliminary data.</text>
</comment>
<sequence>MVPGLATRVPLLGRLPAVYQEEAFTQGFVAAFDDALAPVLLTLDTLHDYIDPRLCPPDFLAWVAQWLGIDVDEAWPVEQRREIVLGAALLHRRRGTLPGVADAVRLTLGLGPAGPAGPTGPADDGTVQVSDTGGTTWSASPGAPMPGDREPALTVRVTVPDPDALDLRRLDRVVDAVKPAHVPHTVVVVRGGERTDAAPRAVDAPHPEGPAQAPPGLSAPGSGS</sequence>
<evidence type="ECO:0000256" key="1">
    <source>
        <dbReference type="SAM" id="MobiDB-lite"/>
    </source>
</evidence>
<feature type="region of interest" description="Disordered" evidence="1">
    <location>
        <begin position="192"/>
        <end position="224"/>
    </location>
</feature>
<dbReference type="Pfam" id="PF09684">
    <property type="entry name" value="Tail_P2_I"/>
    <property type="match status" value="1"/>
</dbReference>
<dbReference type="EMBL" id="BJYY01000006">
    <property type="protein sequence ID" value="GEO33284.1"/>
    <property type="molecule type" value="Genomic_DNA"/>
</dbReference>
<protein>
    <submittedName>
        <fullName evidence="2">Phage tail protein</fullName>
    </submittedName>
</protein>
<name>A0A512D9X3_9CELL</name>
<evidence type="ECO:0000313" key="3">
    <source>
        <dbReference type="Proteomes" id="UP000321181"/>
    </source>
</evidence>
<dbReference type="AlphaFoldDB" id="A0A512D9X3"/>
<feature type="compositionally biased region" description="Polar residues" evidence="1">
    <location>
        <begin position="127"/>
        <end position="139"/>
    </location>
</feature>
<dbReference type="Proteomes" id="UP000321181">
    <property type="component" value="Unassembled WGS sequence"/>
</dbReference>
<dbReference type="RefSeq" id="WP_246131019.1">
    <property type="nucleotide sequence ID" value="NZ_BAAARM010000002.1"/>
</dbReference>